<dbReference type="AlphaFoldDB" id="A0A6G1G553"/>
<evidence type="ECO:0000256" key="1">
    <source>
        <dbReference type="SAM" id="MobiDB-lite"/>
    </source>
</evidence>
<gene>
    <name evidence="2 4" type="ORF">P152DRAFT_481329</name>
</gene>
<reference evidence="2 4" key="1">
    <citation type="submission" date="2020-01" db="EMBL/GenBank/DDBJ databases">
        <authorList>
            <consortium name="DOE Joint Genome Institute"/>
            <person name="Haridas S."/>
            <person name="Albert R."/>
            <person name="Binder M."/>
            <person name="Bloem J."/>
            <person name="Labutti K."/>
            <person name="Salamov A."/>
            <person name="Andreopoulos B."/>
            <person name="Baker S.E."/>
            <person name="Barry K."/>
            <person name="Bills G."/>
            <person name="Bluhm B.H."/>
            <person name="Cannon C."/>
            <person name="Castanera R."/>
            <person name="Culley D.E."/>
            <person name="Daum C."/>
            <person name="Ezra D."/>
            <person name="Gonzalez J.B."/>
            <person name="Henrissat B."/>
            <person name="Kuo A."/>
            <person name="Liang C."/>
            <person name="Lipzen A."/>
            <person name="Lutzoni F."/>
            <person name="Magnuson J."/>
            <person name="Mondo S."/>
            <person name="Nolan M."/>
            <person name="Ohm R."/>
            <person name="Pangilinan J."/>
            <person name="Park H.-J."/>
            <person name="Ramirez L."/>
            <person name="Alfaro M."/>
            <person name="Sun H."/>
            <person name="Tritt A."/>
            <person name="Yoshinaga Y."/>
            <person name="Zwiers L.-H."/>
            <person name="Turgeon B.G."/>
            <person name="Goodwin S.B."/>
            <person name="Spatafora J.W."/>
            <person name="Crous P.W."/>
            <person name="Grigoriev I.V."/>
        </authorList>
    </citation>
    <scope>NUCLEOTIDE SEQUENCE</scope>
    <source>
        <strain evidence="2 4">CBS 781.70</strain>
    </source>
</reference>
<proteinExistence type="predicted"/>
<evidence type="ECO:0000313" key="3">
    <source>
        <dbReference type="Proteomes" id="UP000504638"/>
    </source>
</evidence>
<protein>
    <submittedName>
        <fullName evidence="2 4">Uncharacterized protein</fullName>
    </submittedName>
</protein>
<evidence type="ECO:0000313" key="4">
    <source>
        <dbReference type="RefSeq" id="XP_033534838.1"/>
    </source>
</evidence>
<accession>A0A6G1G553</accession>
<keyword evidence="3" id="KW-1185">Reference proteome</keyword>
<dbReference type="Proteomes" id="UP000504638">
    <property type="component" value="Unplaced"/>
</dbReference>
<name>A0A6G1G553_9PEZI</name>
<dbReference type="GeneID" id="54422382"/>
<feature type="region of interest" description="Disordered" evidence="1">
    <location>
        <begin position="1"/>
        <end position="107"/>
    </location>
</feature>
<feature type="compositionally biased region" description="Acidic residues" evidence="1">
    <location>
        <begin position="54"/>
        <end position="71"/>
    </location>
</feature>
<organism evidence="2">
    <name type="scientific">Eremomyces bilateralis CBS 781.70</name>
    <dbReference type="NCBI Taxonomy" id="1392243"/>
    <lineage>
        <taxon>Eukaryota</taxon>
        <taxon>Fungi</taxon>
        <taxon>Dikarya</taxon>
        <taxon>Ascomycota</taxon>
        <taxon>Pezizomycotina</taxon>
        <taxon>Dothideomycetes</taxon>
        <taxon>Dothideomycetes incertae sedis</taxon>
        <taxon>Eremomycetales</taxon>
        <taxon>Eremomycetaceae</taxon>
        <taxon>Eremomyces</taxon>
    </lineage>
</organism>
<feature type="compositionally biased region" description="Low complexity" evidence="1">
    <location>
        <begin position="15"/>
        <end position="29"/>
    </location>
</feature>
<evidence type="ECO:0000313" key="2">
    <source>
        <dbReference type="EMBL" id="KAF1813207.1"/>
    </source>
</evidence>
<sequence length="107" mass="11489">MNIDSLLPATEPMGTSPSPTSETKTSTATTRKRDNSPDMAHSGLPKRPRTDPGTYEEDDVHSEAPQDDEFEGSPPSAKYSTPTPITRPTRSIRHRSASNALPAAGLD</sequence>
<dbReference type="EMBL" id="ML975155">
    <property type="protein sequence ID" value="KAF1813207.1"/>
    <property type="molecule type" value="Genomic_DNA"/>
</dbReference>
<feature type="compositionally biased region" description="Low complexity" evidence="1">
    <location>
        <begin position="80"/>
        <end position="89"/>
    </location>
</feature>
<dbReference type="RefSeq" id="XP_033534838.1">
    <property type="nucleotide sequence ID" value="XM_033681812.1"/>
</dbReference>
<reference evidence="4" key="2">
    <citation type="submission" date="2020-04" db="EMBL/GenBank/DDBJ databases">
        <authorList>
            <consortium name="NCBI Genome Project"/>
        </authorList>
    </citation>
    <scope>NUCLEOTIDE SEQUENCE</scope>
    <source>
        <strain evidence="4">CBS 781.70</strain>
    </source>
</reference>
<reference evidence="4" key="3">
    <citation type="submission" date="2025-04" db="UniProtKB">
        <authorList>
            <consortium name="RefSeq"/>
        </authorList>
    </citation>
    <scope>IDENTIFICATION</scope>
    <source>
        <strain evidence="4">CBS 781.70</strain>
    </source>
</reference>